<organism evidence="6 7">
    <name type="scientific">Candidatus Roizmanbacteria bacterium CG11_big_fil_rev_8_21_14_0_20_35_14</name>
    <dbReference type="NCBI Taxonomy" id="1974855"/>
    <lineage>
        <taxon>Bacteria</taxon>
        <taxon>Candidatus Roizmaniibacteriota</taxon>
    </lineage>
</organism>
<dbReference type="Gene3D" id="3.30.1490.10">
    <property type="match status" value="1"/>
</dbReference>
<reference evidence="6 7" key="1">
    <citation type="submission" date="2017-09" db="EMBL/GenBank/DDBJ databases">
        <title>Depth-based differentiation of microbial function through sediment-hosted aquifers and enrichment of novel symbionts in the deep terrestrial subsurface.</title>
        <authorList>
            <person name="Probst A.J."/>
            <person name="Ladd B."/>
            <person name="Jarett J.K."/>
            <person name="Geller-Mcgrath D.E."/>
            <person name="Sieber C.M."/>
            <person name="Emerson J.B."/>
            <person name="Anantharaman K."/>
            <person name="Thomas B.C."/>
            <person name="Malmstrom R."/>
            <person name="Stieglmeier M."/>
            <person name="Klingl A."/>
            <person name="Woyke T."/>
            <person name="Ryan C.M."/>
            <person name="Banfield J.F."/>
        </authorList>
    </citation>
    <scope>NUCLEOTIDE SEQUENCE [LARGE SCALE GENOMIC DNA]</scope>
    <source>
        <strain evidence="6">CG11_big_fil_rev_8_21_14_0_20_35_14</strain>
    </source>
</reference>
<dbReference type="Pfam" id="PF00410">
    <property type="entry name" value="Ribosomal_S8"/>
    <property type="match status" value="1"/>
</dbReference>
<comment type="caution">
    <text evidence="6">The sequence shown here is derived from an EMBL/GenBank/DDBJ whole genome shotgun (WGS) entry which is preliminary data.</text>
</comment>
<evidence type="ECO:0000256" key="1">
    <source>
        <dbReference type="ARBA" id="ARBA00006471"/>
    </source>
</evidence>
<dbReference type="GO" id="GO:0005737">
    <property type="term" value="C:cytoplasm"/>
    <property type="evidence" value="ECO:0007669"/>
    <property type="project" value="UniProtKB-ARBA"/>
</dbReference>
<evidence type="ECO:0000313" key="6">
    <source>
        <dbReference type="EMBL" id="PIQ72777.1"/>
    </source>
</evidence>
<sequence length="128" mass="14836">MENPAIDLIIRIKNGYMARKEVIESPYSRMREEILKKLTEIKFIKSYKITGDKPKKITIELLYENTVPVFSDVKVYSRPGSRYYVSYRNLKPVLSGYGFSFISTSKGILTNKEAKKQKLGGELLFSIW</sequence>
<dbReference type="FunFam" id="3.30.1490.10:FF:000001">
    <property type="entry name" value="30S ribosomal protein S8"/>
    <property type="match status" value="1"/>
</dbReference>
<dbReference type="Gene3D" id="3.30.1370.30">
    <property type="match status" value="1"/>
</dbReference>
<keyword evidence="2 6" id="KW-0689">Ribosomal protein</keyword>
<keyword evidence="3" id="KW-0687">Ribonucleoprotein</keyword>
<dbReference type="InterPro" id="IPR000630">
    <property type="entry name" value="Ribosomal_uS8"/>
</dbReference>
<evidence type="ECO:0000256" key="3">
    <source>
        <dbReference type="ARBA" id="ARBA00023274"/>
    </source>
</evidence>
<dbReference type="GO" id="GO:1990904">
    <property type="term" value="C:ribonucleoprotein complex"/>
    <property type="evidence" value="ECO:0007669"/>
    <property type="project" value="UniProtKB-KW"/>
</dbReference>
<accession>A0A2H0KND7</accession>
<evidence type="ECO:0000313" key="7">
    <source>
        <dbReference type="Proteomes" id="UP000229570"/>
    </source>
</evidence>
<gene>
    <name evidence="6" type="primary">rpsH</name>
    <name evidence="6" type="ORF">COV86_01115</name>
</gene>
<dbReference type="AlphaFoldDB" id="A0A2H0KND7"/>
<dbReference type="Proteomes" id="UP000229570">
    <property type="component" value="Unassembled WGS sequence"/>
</dbReference>
<evidence type="ECO:0000256" key="4">
    <source>
        <dbReference type="ARBA" id="ARBA00035258"/>
    </source>
</evidence>
<name>A0A2H0KND7_9BACT</name>
<evidence type="ECO:0000256" key="5">
    <source>
        <dbReference type="ARBA" id="ARBA00035525"/>
    </source>
</evidence>
<evidence type="ECO:0000256" key="2">
    <source>
        <dbReference type="ARBA" id="ARBA00022980"/>
    </source>
</evidence>
<dbReference type="GO" id="GO:0005840">
    <property type="term" value="C:ribosome"/>
    <property type="evidence" value="ECO:0007669"/>
    <property type="project" value="UniProtKB-KW"/>
</dbReference>
<dbReference type="GO" id="GO:0006412">
    <property type="term" value="P:translation"/>
    <property type="evidence" value="ECO:0007669"/>
    <property type="project" value="InterPro"/>
</dbReference>
<dbReference type="GO" id="GO:0003735">
    <property type="term" value="F:structural constituent of ribosome"/>
    <property type="evidence" value="ECO:0007669"/>
    <property type="project" value="InterPro"/>
</dbReference>
<dbReference type="SUPFAM" id="SSF56047">
    <property type="entry name" value="Ribosomal protein S8"/>
    <property type="match status" value="1"/>
</dbReference>
<dbReference type="EMBL" id="PCVL01000012">
    <property type="protein sequence ID" value="PIQ72777.1"/>
    <property type="molecule type" value="Genomic_DNA"/>
</dbReference>
<dbReference type="InterPro" id="IPR035987">
    <property type="entry name" value="Ribosomal_uS8_sf"/>
</dbReference>
<protein>
    <recommendedName>
        <fullName evidence="4">Small ribosomal subunit protein uS8</fullName>
    </recommendedName>
    <alternativeName>
        <fullName evidence="5">30S ribosomal protein S8</fullName>
    </alternativeName>
</protein>
<comment type="similarity">
    <text evidence="1">Belongs to the universal ribosomal protein uS8 family.</text>
</comment>
<proteinExistence type="inferred from homology"/>